<keyword evidence="1" id="KW-1133">Transmembrane helix</keyword>
<protein>
    <submittedName>
        <fullName evidence="2">ABC transporter permease</fullName>
    </submittedName>
</protein>
<keyword evidence="3" id="KW-1185">Reference proteome</keyword>
<dbReference type="EMBL" id="JACHVC010000006">
    <property type="protein sequence ID" value="MBC2605515.1"/>
    <property type="molecule type" value="Genomic_DNA"/>
</dbReference>
<dbReference type="PANTHER" id="PTHR43471:SF10">
    <property type="entry name" value="SLL1107 PROTEIN"/>
    <property type="match status" value="1"/>
</dbReference>
<accession>A0A7X1B4L8</accession>
<comment type="caution">
    <text evidence="2">The sequence shown here is derived from an EMBL/GenBank/DDBJ whole genome shotgun (WGS) entry which is preliminary data.</text>
</comment>
<dbReference type="GO" id="GO:0140359">
    <property type="term" value="F:ABC-type transporter activity"/>
    <property type="evidence" value="ECO:0007669"/>
    <property type="project" value="InterPro"/>
</dbReference>
<feature type="transmembrane region" description="Helical" evidence="1">
    <location>
        <begin position="177"/>
        <end position="196"/>
    </location>
</feature>
<reference evidence="2 3" key="1">
    <citation type="submission" date="2020-07" db="EMBL/GenBank/DDBJ databases">
        <authorList>
            <person name="Feng X."/>
        </authorList>
    </citation>
    <scope>NUCLEOTIDE SEQUENCE [LARGE SCALE GENOMIC DNA]</scope>
    <source>
        <strain evidence="2 3">JCM23202</strain>
    </source>
</reference>
<dbReference type="Pfam" id="PF12679">
    <property type="entry name" value="ABC2_membrane_2"/>
    <property type="match status" value="1"/>
</dbReference>
<dbReference type="Proteomes" id="UP000526501">
    <property type="component" value="Unassembled WGS sequence"/>
</dbReference>
<sequence length="274" mass="29096">MTDSLGRISALAGNTFRNAVRMRLFLVLSLVGLASLAAGFYFREFNLGSAELRFIADFGFGSISLFGSIATIVVGVQLVYGDIENKTVLPVLAKPVSRGEFVIGKLAGAWATACCFVFILTVSLLLALWIRESQIALSADEGAITSERVSYAGVLLFAAAQCIRFLILSAATVFLSSYASSSLFAVFASMGVWILGQLRGSLPNLVESGQDTVFSVSGVLSLLVPDLSQFDLGAALFDGSAFGAASLWGLLAYALAYTFVYSVLAVLVLKNREF</sequence>
<evidence type="ECO:0000313" key="3">
    <source>
        <dbReference type="Proteomes" id="UP000526501"/>
    </source>
</evidence>
<dbReference type="GO" id="GO:0005886">
    <property type="term" value="C:plasma membrane"/>
    <property type="evidence" value="ECO:0007669"/>
    <property type="project" value="UniProtKB-SubCell"/>
</dbReference>
<name>A0A7X1B4L8_9BACT</name>
<gene>
    <name evidence="2" type="ORF">H5P27_05615</name>
</gene>
<dbReference type="RefSeq" id="WP_185659390.1">
    <property type="nucleotide sequence ID" value="NZ_CAWPOO010000006.1"/>
</dbReference>
<feature type="transmembrane region" description="Helical" evidence="1">
    <location>
        <begin position="20"/>
        <end position="42"/>
    </location>
</feature>
<keyword evidence="1" id="KW-0472">Membrane</keyword>
<organism evidence="2 3">
    <name type="scientific">Pelagicoccus albus</name>
    <dbReference type="NCBI Taxonomy" id="415222"/>
    <lineage>
        <taxon>Bacteria</taxon>
        <taxon>Pseudomonadati</taxon>
        <taxon>Verrucomicrobiota</taxon>
        <taxon>Opitutia</taxon>
        <taxon>Puniceicoccales</taxon>
        <taxon>Pelagicoccaceae</taxon>
        <taxon>Pelagicoccus</taxon>
    </lineage>
</organism>
<dbReference type="AlphaFoldDB" id="A0A7X1B4L8"/>
<feature type="transmembrane region" description="Helical" evidence="1">
    <location>
        <begin position="245"/>
        <end position="269"/>
    </location>
</feature>
<evidence type="ECO:0000256" key="1">
    <source>
        <dbReference type="SAM" id="Phobius"/>
    </source>
</evidence>
<evidence type="ECO:0000313" key="2">
    <source>
        <dbReference type="EMBL" id="MBC2605515.1"/>
    </source>
</evidence>
<keyword evidence="1" id="KW-0812">Transmembrane</keyword>
<feature type="transmembrane region" description="Helical" evidence="1">
    <location>
        <begin position="151"/>
        <end position="171"/>
    </location>
</feature>
<feature type="transmembrane region" description="Helical" evidence="1">
    <location>
        <begin position="54"/>
        <end position="80"/>
    </location>
</feature>
<feature type="transmembrane region" description="Helical" evidence="1">
    <location>
        <begin position="107"/>
        <end position="130"/>
    </location>
</feature>
<dbReference type="PANTHER" id="PTHR43471">
    <property type="entry name" value="ABC TRANSPORTER PERMEASE"/>
    <property type="match status" value="1"/>
</dbReference>
<proteinExistence type="predicted"/>